<dbReference type="InterPro" id="IPR027065">
    <property type="entry name" value="Lon_Prtase"/>
</dbReference>
<dbReference type="InterPro" id="IPR041699">
    <property type="entry name" value="AAA_32"/>
</dbReference>
<gene>
    <name evidence="5" type="ordered locus">Dret_0823</name>
</gene>
<comment type="catalytic activity">
    <reaction evidence="2">
        <text>Hydrolysis of proteins in presence of ATP.</text>
        <dbReference type="EC" id="3.4.21.53"/>
    </reaction>
</comment>
<keyword evidence="2" id="KW-0720">Serine protease</keyword>
<dbReference type="Pfam" id="PF05362">
    <property type="entry name" value="Lon_C"/>
    <property type="match status" value="1"/>
</dbReference>
<dbReference type="GO" id="GO:0006508">
    <property type="term" value="P:proteolysis"/>
    <property type="evidence" value="ECO:0007669"/>
    <property type="project" value="UniProtKB-KW"/>
</dbReference>
<dbReference type="PANTHER" id="PTHR10046">
    <property type="entry name" value="ATP DEPENDENT LON PROTEASE FAMILY MEMBER"/>
    <property type="match status" value="1"/>
</dbReference>
<dbReference type="RefSeq" id="WP_015751272.1">
    <property type="nucleotide sequence ID" value="NC_013223.1"/>
</dbReference>
<dbReference type="eggNOG" id="COG1340">
    <property type="taxonomic scope" value="Bacteria"/>
</dbReference>
<dbReference type="InterPro" id="IPR027417">
    <property type="entry name" value="P-loop_NTPase"/>
</dbReference>
<dbReference type="STRING" id="485915.Dret_0823"/>
<keyword evidence="2" id="KW-0378">Hydrolase</keyword>
<name>C8X117_DESRD</name>
<sequence length="813" mass="90285">MQIKPLQADEVSCPCTKAHFAFASTEEVLPLNEKGHALGQPRAQAALEFGTHIRRHGYNIFAHGAPGSGRHSLVRQMLRQQAATEEVGHDWCYVNNFDDQTSPAALCLPPGLGRSLAEDMDRLIDEVRNALKSAFESEEYQNRMQSLEQELKDKQNTIIQELQEKAQEKGLRLIRTPSGLAFAAVRDGEVLPREEFQKLSEEERKKIEQDIQELQQESHRQFQKLPGYERRVREKMRSLSREMADYAIGTLLEEMREKYGHLDDVLEHINAVQKDIVDSVPRILNPEGDDQQGDQFWSERQESMTSPAVRRYRINVLVDRSDHANAPVVYEDNPSLSNLLGRVEHQSQMGTLVTDFNLIRAGALHRANGGYLILDAEKLLTHPGAWEALKRALQSSEIKLESLAQMYSLISTVSLEPQPVPLDVKVVLVGSPFVHALLQYYDPEFDTLFKVAADFAPDMDRTANQEGFARLVSGFVHKHSLHHFTASGVARLFEYSLRLAGDREKLSANVRQLEDMAVEADYFAGQKGEALVRSEEVQRAIDERQFRSDRIRERLQEEIFRETLLIATQGSQAGQINGLSVYQVGGLSFGRPSRITARIRLGRGEVVDIERESKLSGPLHSKGVLILTGFLSGRFGVHQPLSLSASLVFEQSYGGVDGDSASSAELYALLSAIAGVPLRQDLAVTGAVDQHGQIQAIGGVNEKIEGFYDICQQRGLTGQQGVLIPASNRKHLVLRGDVVEAVRQGGFSIYPIRTVDEGIELLTGMEAGSLDSQGNSPSGSFNALVMDRLKTLAARRQAFVASAPDDRGDGHGE</sequence>
<dbReference type="SUPFAM" id="SSF52540">
    <property type="entry name" value="P-loop containing nucleoside triphosphate hydrolases"/>
    <property type="match status" value="1"/>
</dbReference>
<dbReference type="GO" id="GO:0030163">
    <property type="term" value="P:protein catabolic process"/>
    <property type="evidence" value="ECO:0007669"/>
    <property type="project" value="InterPro"/>
</dbReference>
<feature type="coiled-coil region" evidence="3">
    <location>
        <begin position="137"/>
        <end position="164"/>
    </location>
</feature>
<dbReference type="SUPFAM" id="SSF54211">
    <property type="entry name" value="Ribosomal protein S5 domain 2-like"/>
    <property type="match status" value="1"/>
</dbReference>
<dbReference type="EMBL" id="CP001734">
    <property type="protein sequence ID" value="ACV68114.1"/>
    <property type="molecule type" value="Genomic_DNA"/>
</dbReference>
<dbReference type="InterPro" id="IPR020568">
    <property type="entry name" value="Ribosomal_Su5_D2-typ_SF"/>
</dbReference>
<dbReference type="Gene3D" id="3.30.230.10">
    <property type="match status" value="1"/>
</dbReference>
<reference evidence="6" key="1">
    <citation type="submission" date="2009-09" db="EMBL/GenBank/DDBJ databases">
        <title>The complete chromosome of Desulfohalobium retbaense DSM 5692.</title>
        <authorList>
            <consortium name="US DOE Joint Genome Institute (JGI-PGF)"/>
            <person name="Lucas S."/>
            <person name="Copeland A."/>
            <person name="Lapidus A."/>
            <person name="Glavina del Rio T."/>
            <person name="Dalin E."/>
            <person name="Tice H."/>
            <person name="Bruce D."/>
            <person name="Goodwin L."/>
            <person name="Pitluck S."/>
            <person name="Kyrpides N."/>
            <person name="Mavromatis K."/>
            <person name="Ivanova N."/>
            <person name="Mikhailova N."/>
            <person name="Munk A.C."/>
            <person name="Brettin T."/>
            <person name="Detter J.C."/>
            <person name="Han C."/>
            <person name="Tapia R."/>
            <person name="Larimer F."/>
            <person name="Land M."/>
            <person name="Hauser L."/>
            <person name="Markowitz V."/>
            <person name="Cheng J.-F."/>
            <person name="Hugenholtz P."/>
            <person name="Woyke T."/>
            <person name="Wu D."/>
            <person name="Spring S."/>
            <person name="Klenk H.-P."/>
            <person name="Eisen J.A."/>
        </authorList>
    </citation>
    <scope>NUCLEOTIDE SEQUENCE [LARGE SCALE GENOMIC DNA]</scope>
    <source>
        <strain evidence="6">DSM 5692</strain>
    </source>
</reference>
<dbReference type="InterPro" id="IPR008269">
    <property type="entry name" value="Lon_proteolytic"/>
</dbReference>
<feature type="coiled-coil region" evidence="3">
    <location>
        <begin position="197"/>
        <end position="224"/>
    </location>
</feature>
<proteinExistence type="inferred from homology"/>
<comment type="similarity">
    <text evidence="2">Belongs to the peptidase S16 family.</text>
</comment>
<dbReference type="GO" id="GO:0004176">
    <property type="term" value="F:ATP-dependent peptidase activity"/>
    <property type="evidence" value="ECO:0007669"/>
    <property type="project" value="UniProtKB-UniRule"/>
</dbReference>
<dbReference type="GO" id="GO:0004252">
    <property type="term" value="F:serine-type endopeptidase activity"/>
    <property type="evidence" value="ECO:0007669"/>
    <property type="project" value="UniProtKB-UniRule"/>
</dbReference>
<feature type="active site" evidence="2">
    <location>
        <position position="703"/>
    </location>
</feature>
<reference evidence="5 6" key="2">
    <citation type="journal article" date="2010" name="Stand. Genomic Sci.">
        <title>Complete genome sequence of Desulfohalobium retbaense type strain (HR(100)).</title>
        <authorList>
            <person name="Spring S."/>
            <person name="Nolan M."/>
            <person name="Lapidus A."/>
            <person name="Glavina Del Rio T."/>
            <person name="Copeland A."/>
            <person name="Tice H."/>
            <person name="Cheng J.F."/>
            <person name="Lucas S."/>
            <person name="Land M."/>
            <person name="Chen F."/>
            <person name="Bruce D."/>
            <person name="Goodwin L."/>
            <person name="Pitluck S."/>
            <person name="Ivanova N."/>
            <person name="Mavromatis K."/>
            <person name="Mikhailova N."/>
            <person name="Pati A."/>
            <person name="Chen A."/>
            <person name="Palaniappan K."/>
            <person name="Hauser L."/>
            <person name="Chang Y.J."/>
            <person name="Jeffries C.D."/>
            <person name="Munk C."/>
            <person name="Kiss H."/>
            <person name="Chain P."/>
            <person name="Han C."/>
            <person name="Brettin T."/>
            <person name="Detter J.C."/>
            <person name="Schuler E."/>
            <person name="Goker M."/>
            <person name="Rohde M."/>
            <person name="Bristow J."/>
            <person name="Eisen J.A."/>
            <person name="Markowitz V."/>
            <person name="Hugenholtz P."/>
            <person name="Kyrpides N.C."/>
            <person name="Klenk H.P."/>
        </authorList>
    </citation>
    <scope>NUCLEOTIDE SEQUENCE [LARGE SCALE GENOMIC DNA]</scope>
    <source>
        <strain evidence="5 6">DSM 5692</strain>
    </source>
</reference>
<dbReference type="Pfam" id="PF13654">
    <property type="entry name" value="AAA_32"/>
    <property type="match status" value="1"/>
</dbReference>
<feature type="active site" evidence="2">
    <location>
        <position position="660"/>
    </location>
</feature>
<keyword evidence="3" id="KW-0175">Coiled coil</keyword>
<dbReference type="Pfam" id="PF20437">
    <property type="entry name" value="LonC_helical"/>
    <property type="match status" value="1"/>
</dbReference>
<protein>
    <recommendedName>
        <fullName evidence="2">endopeptidase La</fullName>
        <ecNumber evidence="2">3.4.21.53</ecNumber>
    </recommendedName>
</protein>
<keyword evidence="1 2" id="KW-0645">Protease</keyword>
<dbReference type="InterPro" id="IPR046843">
    <property type="entry name" value="LonB_AAA-LID"/>
</dbReference>
<organism evidence="5 6">
    <name type="scientific">Desulfohalobium retbaense (strain ATCC 49708 / DSM 5692 / JCM 16813 / HR100)</name>
    <dbReference type="NCBI Taxonomy" id="485915"/>
    <lineage>
        <taxon>Bacteria</taxon>
        <taxon>Pseudomonadati</taxon>
        <taxon>Thermodesulfobacteriota</taxon>
        <taxon>Desulfovibrionia</taxon>
        <taxon>Desulfovibrionales</taxon>
        <taxon>Desulfohalobiaceae</taxon>
        <taxon>Desulfohalobium</taxon>
    </lineage>
</organism>
<evidence type="ECO:0000256" key="2">
    <source>
        <dbReference type="PROSITE-ProRule" id="PRU01122"/>
    </source>
</evidence>
<evidence type="ECO:0000256" key="3">
    <source>
        <dbReference type="SAM" id="Coils"/>
    </source>
</evidence>
<dbReference type="eggNOG" id="COG1067">
    <property type="taxonomic scope" value="Bacteria"/>
</dbReference>
<keyword evidence="6" id="KW-1185">Reference proteome</keyword>
<dbReference type="OrthoDB" id="9758568at2"/>
<evidence type="ECO:0000256" key="1">
    <source>
        <dbReference type="ARBA" id="ARBA00022670"/>
    </source>
</evidence>
<evidence type="ECO:0000313" key="5">
    <source>
        <dbReference type="EMBL" id="ACV68114.1"/>
    </source>
</evidence>
<dbReference type="InterPro" id="IPR014721">
    <property type="entry name" value="Ribsml_uS5_D2-typ_fold_subgr"/>
</dbReference>
<evidence type="ECO:0000313" key="6">
    <source>
        <dbReference type="Proteomes" id="UP000001052"/>
    </source>
</evidence>
<dbReference type="Gene3D" id="1.10.8.60">
    <property type="match status" value="1"/>
</dbReference>
<dbReference type="Pfam" id="PF20436">
    <property type="entry name" value="LonB_AAA-LID"/>
    <property type="match status" value="1"/>
</dbReference>
<feature type="domain" description="Lon proteolytic" evidence="4">
    <location>
        <begin position="570"/>
        <end position="765"/>
    </location>
</feature>
<dbReference type="EC" id="3.4.21.53" evidence="2"/>
<dbReference type="AlphaFoldDB" id="C8X117"/>
<dbReference type="GO" id="GO:0005524">
    <property type="term" value="F:ATP binding"/>
    <property type="evidence" value="ECO:0007669"/>
    <property type="project" value="InterPro"/>
</dbReference>
<dbReference type="KEGG" id="drt:Dret_0823"/>
<dbReference type="Gene3D" id="3.40.50.300">
    <property type="entry name" value="P-loop containing nucleotide triphosphate hydrolases"/>
    <property type="match status" value="2"/>
</dbReference>
<evidence type="ECO:0000259" key="4">
    <source>
        <dbReference type="PROSITE" id="PS51786"/>
    </source>
</evidence>
<dbReference type="HOGENOM" id="CLU_014785_0_1_7"/>
<dbReference type="PROSITE" id="PS51786">
    <property type="entry name" value="LON_PROTEOLYTIC"/>
    <property type="match status" value="1"/>
</dbReference>
<accession>C8X117</accession>
<dbReference type="Proteomes" id="UP000001052">
    <property type="component" value="Chromosome"/>
</dbReference>
<dbReference type="PRINTS" id="PR00830">
    <property type="entry name" value="ENDOLAPTASE"/>
</dbReference>
<dbReference type="InterPro" id="IPR046844">
    <property type="entry name" value="Lon-like_helical"/>
</dbReference>